<dbReference type="EMBL" id="JAMYWD010002352">
    <property type="protein sequence ID" value="KAJ4937439.1"/>
    <property type="molecule type" value="Genomic_DNA"/>
</dbReference>
<evidence type="ECO:0000313" key="2">
    <source>
        <dbReference type="EMBL" id="KAJ4937439.1"/>
    </source>
</evidence>
<evidence type="ECO:0000313" key="3">
    <source>
        <dbReference type="Proteomes" id="UP001141806"/>
    </source>
</evidence>
<gene>
    <name evidence="2" type="ORF">NE237_000018</name>
</gene>
<evidence type="ECO:0000256" key="1">
    <source>
        <dbReference type="SAM" id="Phobius"/>
    </source>
</evidence>
<keyword evidence="1" id="KW-0472">Membrane</keyword>
<comment type="caution">
    <text evidence="2">The sequence shown here is derived from an EMBL/GenBank/DDBJ whole genome shotgun (WGS) entry which is preliminary data.</text>
</comment>
<accession>A0A9Q0GL43</accession>
<feature type="transmembrane region" description="Helical" evidence="1">
    <location>
        <begin position="66"/>
        <end position="85"/>
    </location>
</feature>
<organism evidence="2 3">
    <name type="scientific">Protea cynaroides</name>
    <dbReference type="NCBI Taxonomy" id="273540"/>
    <lineage>
        <taxon>Eukaryota</taxon>
        <taxon>Viridiplantae</taxon>
        <taxon>Streptophyta</taxon>
        <taxon>Embryophyta</taxon>
        <taxon>Tracheophyta</taxon>
        <taxon>Spermatophyta</taxon>
        <taxon>Magnoliopsida</taxon>
        <taxon>Proteales</taxon>
        <taxon>Proteaceae</taxon>
        <taxon>Protea</taxon>
    </lineage>
</organism>
<keyword evidence="3" id="KW-1185">Reference proteome</keyword>
<keyword evidence="1" id="KW-1133">Transmembrane helix</keyword>
<dbReference type="OrthoDB" id="1891406at2759"/>
<dbReference type="PANTHER" id="PTHR35506">
    <property type="entry name" value="OS02G0135600 PROTEIN"/>
    <property type="match status" value="1"/>
</dbReference>
<name>A0A9Q0GL43_9MAGN</name>
<dbReference type="AlphaFoldDB" id="A0A9Q0GL43"/>
<dbReference type="PANTHER" id="PTHR35506:SF1">
    <property type="entry name" value="OS02G0135600 PROTEIN"/>
    <property type="match status" value="1"/>
</dbReference>
<keyword evidence="1" id="KW-0812">Transmembrane</keyword>
<reference evidence="2" key="1">
    <citation type="journal article" date="2023" name="Plant J.">
        <title>The genome of the king protea, Protea cynaroides.</title>
        <authorList>
            <person name="Chang J."/>
            <person name="Duong T.A."/>
            <person name="Schoeman C."/>
            <person name="Ma X."/>
            <person name="Roodt D."/>
            <person name="Barker N."/>
            <person name="Li Z."/>
            <person name="Van de Peer Y."/>
            <person name="Mizrachi E."/>
        </authorList>
    </citation>
    <scope>NUCLEOTIDE SEQUENCE</scope>
    <source>
        <tissue evidence="2">Young leaves</tissue>
    </source>
</reference>
<dbReference type="Proteomes" id="UP001141806">
    <property type="component" value="Unassembled WGS sequence"/>
</dbReference>
<protein>
    <submittedName>
        <fullName evidence="2">Uncharacterized protein</fullName>
    </submittedName>
</protein>
<proteinExistence type="predicted"/>
<sequence>MADKPSRGLVLYGDGLAHLISPSHTNLHSLAAQGVCGLLSLPHSPHADLLEFVTQKRRMREWLESWLNYWIQMMLISAMMGSMLLNVSKHPCCQLYQRGSWDYELLFWQPMQT</sequence>